<gene>
    <name evidence="1" type="ORF">SAMN06265361_102537</name>
</gene>
<protein>
    <submittedName>
        <fullName evidence="1">Transcriptional regulator, BadM/Rrf2 family</fullName>
    </submittedName>
</protein>
<evidence type="ECO:0000313" key="1">
    <source>
        <dbReference type="EMBL" id="SMP14121.1"/>
    </source>
</evidence>
<keyword evidence="2" id="KW-1185">Reference proteome</keyword>
<dbReference type="Gene3D" id="1.10.10.10">
    <property type="entry name" value="Winged helix-like DNA-binding domain superfamily/Winged helix DNA-binding domain"/>
    <property type="match status" value="1"/>
</dbReference>
<dbReference type="GO" id="GO:0005829">
    <property type="term" value="C:cytosol"/>
    <property type="evidence" value="ECO:0007669"/>
    <property type="project" value="TreeGrafter"/>
</dbReference>
<dbReference type="RefSeq" id="WP_022736803.1">
    <property type="nucleotide sequence ID" value="NZ_FXTU01000002.1"/>
</dbReference>
<dbReference type="Proteomes" id="UP001157946">
    <property type="component" value="Unassembled WGS sequence"/>
</dbReference>
<proteinExistence type="predicted"/>
<dbReference type="InterPro" id="IPR000944">
    <property type="entry name" value="Tscrpt_reg_Rrf2"/>
</dbReference>
<dbReference type="InterPro" id="IPR036388">
    <property type="entry name" value="WH-like_DNA-bd_sf"/>
</dbReference>
<dbReference type="SUPFAM" id="SSF46785">
    <property type="entry name" value="Winged helix' DNA-binding domain"/>
    <property type="match status" value="1"/>
</dbReference>
<dbReference type="PANTHER" id="PTHR33221">
    <property type="entry name" value="WINGED HELIX-TURN-HELIX TRANSCRIPTIONAL REGULATOR, RRF2 FAMILY"/>
    <property type="match status" value="1"/>
</dbReference>
<accession>A0AA45WMI4</accession>
<evidence type="ECO:0000313" key="2">
    <source>
        <dbReference type="Proteomes" id="UP001157946"/>
    </source>
</evidence>
<comment type="caution">
    <text evidence="1">The sequence shown here is derived from an EMBL/GenBank/DDBJ whole genome shotgun (WGS) entry which is preliminary data.</text>
</comment>
<organism evidence="1 2">
    <name type="scientific">Laceyella tengchongensis</name>
    <dbReference type="NCBI Taxonomy" id="574699"/>
    <lineage>
        <taxon>Bacteria</taxon>
        <taxon>Bacillati</taxon>
        <taxon>Bacillota</taxon>
        <taxon>Bacilli</taxon>
        <taxon>Bacillales</taxon>
        <taxon>Thermoactinomycetaceae</taxon>
        <taxon>Laceyella</taxon>
    </lineage>
</organism>
<name>A0AA45WMI4_9BACL</name>
<reference evidence="1" key="1">
    <citation type="submission" date="2017-05" db="EMBL/GenBank/DDBJ databases">
        <authorList>
            <person name="Varghese N."/>
            <person name="Submissions S."/>
        </authorList>
    </citation>
    <scope>NUCLEOTIDE SEQUENCE</scope>
    <source>
        <strain evidence="1">DSM 45262</strain>
    </source>
</reference>
<dbReference type="NCBIfam" id="TIGR00738">
    <property type="entry name" value="rrf2_super"/>
    <property type="match status" value="1"/>
</dbReference>
<sequence length="141" mass="15306">MQLLIQSGDLGPSWFHVSLRALVLLSKSDSLMKSHVIAEALGVDTTYIRKILASLSKAQLVTTVSGRYGGYALSKKASDITVGDVYRAPGKGQTTPYWSVPKTGTEKMISMILAKAEEQFQSVLNSYTIEDVAQQAHLFGP</sequence>
<dbReference type="AlphaFoldDB" id="A0AA45WMI4"/>
<dbReference type="PANTHER" id="PTHR33221:SF9">
    <property type="entry name" value="RRF2 FAMILY PROTEIN"/>
    <property type="match status" value="1"/>
</dbReference>
<dbReference type="GO" id="GO:0003700">
    <property type="term" value="F:DNA-binding transcription factor activity"/>
    <property type="evidence" value="ECO:0007669"/>
    <property type="project" value="TreeGrafter"/>
</dbReference>
<dbReference type="EMBL" id="FXTU01000002">
    <property type="protein sequence ID" value="SMP14121.1"/>
    <property type="molecule type" value="Genomic_DNA"/>
</dbReference>
<dbReference type="InterPro" id="IPR036390">
    <property type="entry name" value="WH_DNA-bd_sf"/>
</dbReference>
<dbReference type="PROSITE" id="PS51197">
    <property type="entry name" value="HTH_RRF2_2"/>
    <property type="match status" value="1"/>
</dbReference>
<dbReference type="Pfam" id="PF02082">
    <property type="entry name" value="Rrf2"/>
    <property type="match status" value="1"/>
</dbReference>